<dbReference type="InterPro" id="IPR050232">
    <property type="entry name" value="FBL13/AtMIF1-like"/>
</dbReference>
<proteinExistence type="predicted"/>
<dbReference type="SMART" id="SM00579">
    <property type="entry name" value="FBD"/>
    <property type="match status" value="1"/>
</dbReference>
<dbReference type="Pfam" id="PF08387">
    <property type="entry name" value="FBD"/>
    <property type="match status" value="1"/>
</dbReference>
<dbReference type="InterPro" id="IPR006566">
    <property type="entry name" value="FBD"/>
</dbReference>
<sequence length="136" mass="15921">HPTGTVLFQLVRLELCSCENNWTNMLVSVLQHAPKLQVLKLELNQNHCLPIVRKVCWIQPERVPECLLFHLKTFEWRDYKGTQVEKEVAMYILKNAKQLVTATIYPDSVKLVRKHRMFEELEIASRDSRACELTMG</sequence>
<organism evidence="2 3">
    <name type="scientific">Arabidopsis thaliana x Arabidopsis arenosa</name>
    <dbReference type="NCBI Taxonomy" id="1240361"/>
    <lineage>
        <taxon>Eukaryota</taxon>
        <taxon>Viridiplantae</taxon>
        <taxon>Streptophyta</taxon>
        <taxon>Embryophyta</taxon>
        <taxon>Tracheophyta</taxon>
        <taxon>Spermatophyta</taxon>
        <taxon>Magnoliopsida</taxon>
        <taxon>eudicotyledons</taxon>
        <taxon>Gunneridae</taxon>
        <taxon>Pentapetalae</taxon>
        <taxon>rosids</taxon>
        <taxon>malvids</taxon>
        <taxon>Brassicales</taxon>
        <taxon>Brassicaceae</taxon>
        <taxon>Camelineae</taxon>
        <taxon>Arabidopsis</taxon>
    </lineage>
</organism>
<comment type="caution">
    <text evidence="2">The sequence shown here is derived from an EMBL/GenBank/DDBJ whole genome shotgun (WGS) entry which is preliminary data.</text>
</comment>
<dbReference type="PANTHER" id="PTHR31900:SF34">
    <property type="entry name" value="EMB|CAB62440.1-RELATED"/>
    <property type="match status" value="1"/>
</dbReference>
<keyword evidence="3" id="KW-1185">Reference proteome</keyword>
<feature type="domain" description="FBD" evidence="1">
    <location>
        <begin position="65"/>
        <end position="136"/>
    </location>
</feature>
<protein>
    <submittedName>
        <fullName evidence="2">FBD domain</fullName>
    </submittedName>
</protein>
<evidence type="ECO:0000313" key="3">
    <source>
        <dbReference type="Proteomes" id="UP000694240"/>
    </source>
</evidence>
<feature type="non-terminal residue" evidence="2">
    <location>
        <position position="1"/>
    </location>
</feature>
<dbReference type="AlphaFoldDB" id="A0A8T1XPT3"/>
<dbReference type="PANTHER" id="PTHR31900">
    <property type="entry name" value="F-BOX/RNI SUPERFAMILY PROTEIN-RELATED"/>
    <property type="match status" value="1"/>
</dbReference>
<gene>
    <name evidence="2" type="ORF">ISN45_Aa08g018070</name>
</gene>
<dbReference type="Proteomes" id="UP000694240">
    <property type="component" value="Chromosome 13"/>
</dbReference>
<dbReference type="EMBL" id="JAEFBK010000013">
    <property type="protein sequence ID" value="KAG7534224.1"/>
    <property type="molecule type" value="Genomic_DNA"/>
</dbReference>
<reference evidence="2 3" key="1">
    <citation type="submission" date="2020-12" db="EMBL/GenBank/DDBJ databases">
        <title>Concerted genomic and epigenomic changes stabilize Arabidopsis allopolyploids.</title>
        <authorList>
            <person name="Chen Z."/>
        </authorList>
    </citation>
    <scope>NUCLEOTIDE SEQUENCE [LARGE SCALE GENOMIC DNA]</scope>
    <source>
        <strain evidence="2">Allo738</strain>
        <tissue evidence="2">Leaf</tissue>
    </source>
</reference>
<evidence type="ECO:0000259" key="1">
    <source>
        <dbReference type="SMART" id="SM00579"/>
    </source>
</evidence>
<accession>A0A8T1XPT3</accession>
<name>A0A8T1XPT3_9BRAS</name>
<evidence type="ECO:0000313" key="2">
    <source>
        <dbReference type="EMBL" id="KAG7534224.1"/>
    </source>
</evidence>